<evidence type="ECO:0000313" key="8">
    <source>
        <dbReference type="Proteomes" id="UP000019384"/>
    </source>
</evidence>
<reference evidence="7" key="2">
    <citation type="submission" date="2014-02" db="EMBL/GenBank/DDBJ databases">
        <title>Complete DNA sequence of /Kuraishia capsulata/ illustrates novel genomic features among budding yeasts (/Saccharomycotina/).</title>
        <authorList>
            <person name="Morales L."/>
            <person name="Noel B."/>
            <person name="Porcel B."/>
            <person name="Marcet-Houben M."/>
            <person name="Hullo M-F."/>
            <person name="Sacerdot C."/>
            <person name="Tekaia F."/>
            <person name="Leh-Louis V."/>
            <person name="Despons L."/>
            <person name="Khanna V."/>
            <person name="Aury J-M."/>
            <person name="Barbe V."/>
            <person name="Couloux A."/>
            <person name="Labadie K."/>
            <person name="Pelletier E."/>
            <person name="Souciet J-L."/>
            <person name="Boekhout T."/>
            <person name="Gabaldon T."/>
            <person name="Wincker P."/>
            <person name="Dujon B."/>
        </authorList>
    </citation>
    <scope>NUCLEOTIDE SEQUENCE</scope>
    <source>
        <strain evidence="7">CBS 1993</strain>
    </source>
</reference>
<dbReference type="HOGENOM" id="CLU_041193_2_1_1"/>
<sequence length="384" mass="42369">MSRYQKIRNSSDESDVHFDRDIELSVINDSSHSSERENFLLSSFNEDEDITNKLNNSDAENHFFHESDDENSPEDTRLTNNEDDANLSFQEALFAGEIDEGSSRANNTVNSPATISTNTRPNLFQRLGESVRSSPTFSRFFARDAVRYHGQVMGQGSENDGVFNNLVAKPEVQAQDEENLPTYEEAALDATPPYWESSVMASGYEDEIFVDGLPVGNLINFIWNMMVSVAFQFIGFVVTYLLHTSHAAKEGSRAGLGITLMTYGYNIIPYGYGSGDISDEERFEPSAPNDYDINSSNILTGSIDEFTSSLNGVATASSSEATSTGASSLSASSLSDTPILAYGLIALGLFMVIKAIIDYHRARRMERIILHPPSNYTPPMPETV</sequence>
<dbReference type="PANTHER" id="PTHR13396:SF5">
    <property type="entry name" value="NEDD4 FAMILY INTERACTING PROTEIN"/>
    <property type="match status" value="1"/>
</dbReference>
<dbReference type="GO" id="GO:0005783">
    <property type="term" value="C:endoplasmic reticulum"/>
    <property type="evidence" value="ECO:0007669"/>
    <property type="project" value="TreeGrafter"/>
</dbReference>
<keyword evidence="8" id="KW-1185">Reference proteome</keyword>
<dbReference type="STRING" id="1382522.W6MST6"/>
<feature type="transmembrane region" description="Helical" evidence="6">
    <location>
        <begin position="221"/>
        <end position="242"/>
    </location>
</feature>
<dbReference type="OrthoDB" id="10003116at2759"/>
<evidence type="ECO:0000256" key="3">
    <source>
        <dbReference type="ARBA" id="ARBA00022989"/>
    </source>
</evidence>
<evidence type="ECO:0000256" key="4">
    <source>
        <dbReference type="ARBA" id="ARBA00023136"/>
    </source>
</evidence>
<accession>W6MST6</accession>
<evidence type="ECO:0000313" key="7">
    <source>
        <dbReference type="EMBL" id="CDK29886.1"/>
    </source>
</evidence>
<keyword evidence="2 6" id="KW-0812">Transmembrane</keyword>
<dbReference type="RefSeq" id="XP_022461868.1">
    <property type="nucleotide sequence ID" value="XM_022603496.1"/>
</dbReference>
<evidence type="ECO:0000256" key="1">
    <source>
        <dbReference type="ARBA" id="ARBA00004141"/>
    </source>
</evidence>
<keyword evidence="4 6" id="KW-0472">Membrane</keyword>
<dbReference type="GeneID" id="34523256"/>
<dbReference type="GO" id="GO:0016020">
    <property type="term" value="C:membrane"/>
    <property type="evidence" value="ECO:0007669"/>
    <property type="project" value="UniProtKB-SubCell"/>
</dbReference>
<dbReference type="AlphaFoldDB" id="W6MST6"/>
<dbReference type="PANTHER" id="PTHR13396">
    <property type="entry name" value="NEDD4 FAMILY INTERACTING PROTEIN 1/2"/>
    <property type="match status" value="1"/>
</dbReference>
<feature type="region of interest" description="Disordered" evidence="5">
    <location>
        <begin position="1"/>
        <end position="20"/>
    </location>
</feature>
<evidence type="ECO:0000256" key="5">
    <source>
        <dbReference type="SAM" id="MobiDB-lite"/>
    </source>
</evidence>
<organism evidence="7 8">
    <name type="scientific">Kuraishia capsulata CBS 1993</name>
    <dbReference type="NCBI Taxonomy" id="1382522"/>
    <lineage>
        <taxon>Eukaryota</taxon>
        <taxon>Fungi</taxon>
        <taxon>Dikarya</taxon>
        <taxon>Ascomycota</taxon>
        <taxon>Saccharomycotina</taxon>
        <taxon>Pichiomycetes</taxon>
        <taxon>Pichiales</taxon>
        <taxon>Pichiaceae</taxon>
        <taxon>Kuraishia</taxon>
    </lineage>
</organism>
<feature type="transmembrane region" description="Helical" evidence="6">
    <location>
        <begin position="254"/>
        <end position="272"/>
    </location>
</feature>
<proteinExistence type="predicted"/>
<evidence type="ECO:0000256" key="2">
    <source>
        <dbReference type="ARBA" id="ARBA00022692"/>
    </source>
</evidence>
<feature type="region of interest" description="Disordered" evidence="5">
    <location>
        <begin position="62"/>
        <end position="81"/>
    </location>
</feature>
<keyword evidence="3 6" id="KW-1133">Transmembrane helix</keyword>
<dbReference type="GO" id="GO:0048471">
    <property type="term" value="C:perinuclear region of cytoplasm"/>
    <property type="evidence" value="ECO:0007669"/>
    <property type="project" value="TreeGrafter"/>
</dbReference>
<gene>
    <name evidence="7" type="ORF">KUCA_T00005880001</name>
</gene>
<dbReference type="EMBL" id="HG793131">
    <property type="protein sequence ID" value="CDK29886.1"/>
    <property type="molecule type" value="Genomic_DNA"/>
</dbReference>
<dbReference type="GO" id="GO:0031398">
    <property type="term" value="P:positive regulation of protein ubiquitination"/>
    <property type="evidence" value="ECO:0007669"/>
    <property type="project" value="TreeGrafter"/>
</dbReference>
<feature type="transmembrane region" description="Helical" evidence="6">
    <location>
        <begin position="339"/>
        <end position="357"/>
    </location>
</feature>
<dbReference type="InterPro" id="IPR019325">
    <property type="entry name" value="NEDD4/Bsd2"/>
</dbReference>
<dbReference type="Proteomes" id="UP000019384">
    <property type="component" value="Unassembled WGS sequence"/>
</dbReference>
<name>W6MST6_9ASCO</name>
<evidence type="ECO:0000256" key="6">
    <source>
        <dbReference type="SAM" id="Phobius"/>
    </source>
</evidence>
<dbReference type="Pfam" id="PF10176">
    <property type="entry name" value="NEDD4_Bsd2"/>
    <property type="match status" value="1"/>
</dbReference>
<dbReference type="GO" id="GO:0030001">
    <property type="term" value="P:metal ion transport"/>
    <property type="evidence" value="ECO:0007669"/>
    <property type="project" value="InterPro"/>
</dbReference>
<dbReference type="GO" id="GO:0006511">
    <property type="term" value="P:ubiquitin-dependent protein catabolic process"/>
    <property type="evidence" value="ECO:0007669"/>
    <property type="project" value="TreeGrafter"/>
</dbReference>
<comment type="subcellular location">
    <subcellularLocation>
        <location evidence="1">Membrane</location>
        <topology evidence="1">Multi-pass membrane protein</topology>
    </subcellularLocation>
</comment>
<evidence type="ECO:0008006" key="9">
    <source>
        <dbReference type="Google" id="ProtNLM"/>
    </source>
</evidence>
<protein>
    <recommendedName>
        <fullName evidence="9">Metal homeostatis protein bsd2</fullName>
    </recommendedName>
</protein>
<feature type="compositionally biased region" description="Basic and acidic residues" evidence="5">
    <location>
        <begin position="9"/>
        <end position="20"/>
    </location>
</feature>
<reference evidence="7" key="1">
    <citation type="submission" date="2013-12" db="EMBL/GenBank/DDBJ databases">
        <authorList>
            <person name="Genoscope - CEA"/>
        </authorList>
    </citation>
    <scope>NUCLEOTIDE SEQUENCE</scope>
    <source>
        <strain evidence="7">CBS 1993</strain>
    </source>
</reference>
<dbReference type="CDD" id="cd22212">
    <property type="entry name" value="NDFIP-like"/>
    <property type="match status" value="1"/>
</dbReference>
<dbReference type="GO" id="GO:0005794">
    <property type="term" value="C:Golgi apparatus"/>
    <property type="evidence" value="ECO:0007669"/>
    <property type="project" value="TreeGrafter"/>
</dbReference>
<dbReference type="GO" id="GO:0007034">
    <property type="term" value="P:vacuolar transport"/>
    <property type="evidence" value="ECO:0007669"/>
    <property type="project" value="InterPro"/>
</dbReference>